<dbReference type="GO" id="GO:0004556">
    <property type="term" value="F:alpha-amylase activity"/>
    <property type="evidence" value="ECO:0007669"/>
    <property type="project" value="TreeGrafter"/>
</dbReference>
<dbReference type="SUPFAM" id="SSF51011">
    <property type="entry name" value="Glycosyl hydrolase domain"/>
    <property type="match status" value="1"/>
</dbReference>
<evidence type="ECO:0000256" key="3">
    <source>
        <dbReference type="ARBA" id="ARBA00022490"/>
    </source>
</evidence>
<dbReference type="PANTHER" id="PTHR10357">
    <property type="entry name" value="ALPHA-AMYLASE FAMILY MEMBER"/>
    <property type="match status" value="1"/>
</dbReference>
<comment type="subcellular location">
    <subcellularLocation>
        <location evidence="1">Cytoplasm</location>
    </subcellularLocation>
</comment>
<dbReference type="Pfam" id="PF00128">
    <property type="entry name" value="Alpha-amylase"/>
    <property type="match status" value="1"/>
</dbReference>
<dbReference type="NCBIfam" id="NF008183">
    <property type="entry name" value="PRK10933.1"/>
    <property type="match status" value="1"/>
</dbReference>
<keyword evidence="4" id="KW-0378">Hydrolase</keyword>
<dbReference type="FunFam" id="2.60.40.1180:FF:000007">
    <property type="entry name" value="Sucrose isomerase"/>
    <property type="match status" value="1"/>
</dbReference>
<comment type="caution">
    <text evidence="7">The sequence shown here is derived from an EMBL/GenBank/DDBJ whole genome shotgun (WGS) entry which is preliminary data.</text>
</comment>
<protein>
    <recommendedName>
        <fullName evidence="6">Glycosyl hydrolase family 13 catalytic domain-containing protein</fullName>
    </recommendedName>
</protein>
<gene>
    <name evidence="7" type="ORF">C5L23_000675</name>
</gene>
<dbReference type="STRING" id="907931.GCA_000165675_01274"/>
<dbReference type="SUPFAM" id="SSF51445">
    <property type="entry name" value="(Trans)glycosidases"/>
    <property type="match status" value="1"/>
</dbReference>
<evidence type="ECO:0000313" key="7">
    <source>
        <dbReference type="EMBL" id="TDG68756.1"/>
    </source>
</evidence>
<evidence type="ECO:0000256" key="1">
    <source>
        <dbReference type="ARBA" id="ARBA00004496"/>
    </source>
</evidence>
<keyword evidence="5" id="KW-0326">Glycosidase</keyword>
<dbReference type="EMBL" id="PUFI01000009">
    <property type="protein sequence ID" value="TDG68756.1"/>
    <property type="molecule type" value="Genomic_DNA"/>
</dbReference>
<dbReference type="SMART" id="SM00642">
    <property type="entry name" value="Aamy"/>
    <property type="match status" value="1"/>
</dbReference>
<reference evidence="7 8" key="1">
    <citation type="journal article" date="2019" name="Appl. Microbiol. Biotechnol.">
        <title>Uncovering carbohydrate metabolism through a genotype-phenotype association study of 56 lactic acid bacteria genomes.</title>
        <authorList>
            <person name="Buron-Moles G."/>
            <person name="Chailyan A."/>
            <person name="Dolejs I."/>
            <person name="Forster J."/>
            <person name="Miks M.H."/>
        </authorList>
    </citation>
    <scope>NUCLEOTIDE SEQUENCE [LARGE SCALE GENOMIC DNA]</scope>
    <source>
        <strain evidence="7 8">ATCC 700006</strain>
    </source>
</reference>
<dbReference type="GO" id="GO:0009313">
    <property type="term" value="P:oligosaccharide catabolic process"/>
    <property type="evidence" value="ECO:0007669"/>
    <property type="project" value="TreeGrafter"/>
</dbReference>
<accession>A0A4R5N9D6</accession>
<dbReference type="GO" id="GO:0005737">
    <property type="term" value="C:cytoplasm"/>
    <property type="evidence" value="ECO:0007669"/>
    <property type="project" value="UniProtKB-SubCell"/>
</dbReference>
<dbReference type="FunFam" id="3.90.400.10:FF:000002">
    <property type="entry name" value="Sucrose isomerase"/>
    <property type="match status" value="1"/>
</dbReference>
<dbReference type="AlphaFoldDB" id="A0A4R5N9D6"/>
<dbReference type="InterPro" id="IPR006047">
    <property type="entry name" value="GH13_cat_dom"/>
</dbReference>
<evidence type="ECO:0000256" key="2">
    <source>
        <dbReference type="ARBA" id="ARBA00008061"/>
    </source>
</evidence>
<dbReference type="Gene3D" id="2.60.40.1180">
    <property type="entry name" value="Golgi alpha-mannosidase II"/>
    <property type="match status" value="1"/>
</dbReference>
<dbReference type="FunFam" id="3.20.20.80:FF:000014">
    <property type="entry name" value="Alpha,alpha-phosphotrehalase"/>
    <property type="match status" value="1"/>
</dbReference>
<keyword evidence="3" id="KW-0963">Cytoplasm</keyword>
<feature type="domain" description="Glycosyl hydrolase family 13 catalytic" evidence="6">
    <location>
        <begin position="16"/>
        <end position="428"/>
    </location>
</feature>
<comment type="similarity">
    <text evidence="2">Belongs to the glycosyl hydrolase 13 family.</text>
</comment>
<dbReference type="CDD" id="cd11333">
    <property type="entry name" value="AmyAc_SI_OligoGlu_DGase"/>
    <property type="match status" value="1"/>
</dbReference>
<dbReference type="Proteomes" id="UP000295681">
    <property type="component" value="Unassembled WGS sequence"/>
</dbReference>
<dbReference type="Gene3D" id="3.90.400.10">
    <property type="entry name" value="Oligo-1,6-glucosidase, Domain 2"/>
    <property type="match status" value="1"/>
</dbReference>
<dbReference type="InterPro" id="IPR017853">
    <property type="entry name" value="GH"/>
</dbReference>
<name>A0A4R5N9D6_9LACO</name>
<evidence type="ECO:0000256" key="5">
    <source>
        <dbReference type="ARBA" id="ARBA00023295"/>
    </source>
</evidence>
<dbReference type="RefSeq" id="WP_010007467.1">
    <property type="nucleotide sequence ID" value="NZ_PUFI01000009.1"/>
</dbReference>
<dbReference type="InterPro" id="IPR045857">
    <property type="entry name" value="O16G_dom_2"/>
</dbReference>
<sequence>MSVNTIKWWQKSVVYQVYPRSFQDTNADGIGDIAGITQRLDYIKTLGANVIWLNPIYASPNKDNGYDISDYDSINPEFGTMTEFKTLLDKAHQLGIKIIMDLVVNHTSDQHDWFIESRQSKNSDKRDFYIWRDPVDGHEPNNWGSYFSGSAWKFDEATGQYYLHLFVDEQPDLNWESQRVRDTIFDMMNRWVDRGIDGFRMDVISLISKPDGLPDGHIADGAEYSNSDKIVPNGPHVHDYIQEMRQKVLNRADLITVGETTGVNVENALKYANLDGSELNMVFEMEHVSLDHNPNPALQRWYDQKVDLRKLKANMSKWQNKLYGVAWNSLFWGNHDQPRAVSRFGDDRPEYRERSAKMLATLLHMQQGTPYIYQGEELGMTNAHFDQLDDYDDVETKNAYHYLVERDHLIDGETMMRYIQAQSRDNSRTPMQWDNTNNAGFTTGKPWLKLNANYPKINVTESLKNPDSIFYYYQKLIQLRYNEPLVTTGKYQLIDEDDAAVYAYLRQGKDDALLVINNFTDQTLTRHYTQYTDQKHVDLLLANYADDTGETLRPYEARIYKLSI</sequence>
<keyword evidence="8" id="KW-1185">Reference proteome</keyword>
<evidence type="ECO:0000259" key="6">
    <source>
        <dbReference type="SMART" id="SM00642"/>
    </source>
</evidence>
<proteinExistence type="inferred from homology"/>
<evidence type="ECO:0000313" key="8">
    <source>
        <dbReference type="Proteomes" id="UP000295681"/>
    </source>
</evidence>
<dbReference type="PANTHER" id="PTHR10357:SF179">
    <property type="entry name" value="NEUTRAL AND BASIC AMINO ACID TRANSPORT PROTEIN RBAT"/>
    <property type="match status" value="1"/>
</dbReference>
<dbReference type="Gene3D" id="3.20.20.80">
    <property type="entry name" value="Glycosidases"/>
    <property type="match status" value="1"/>
</dbReference>
<organism evidence="7 8">
    <name type="scientific">Leuconostoc fallax</name>
    <dbReference type="NCBI Taxonomy" id="1251"/>
    <lineage>
        <taxon>Bacteria</taxon>
        <taxon>Bacillati</taxon>
        <taxon>Bacillota</taxon>
        <taxon>Bacilli</taxon>
        <taxon>Lactobacillales</taxon>
        <taxon>Lactobacillaceae</taxon>
        <taxon>Leuconostoc</taxon>
    </lineage>
</organism>
<evidence type="ECO:0000256" key="4">
    <source>
        <dbReference type="ARBA" id="ARBA00022801"/>
    </source>
</evidence>
<dbReference type="InterPro" id="IPR013780">
    <property type="entry name" value="Glyco_hydro_b"/>
</dbReference>